<dbReference type="EC" id="2.5.1.54" evidence="8"/>
<organism evidence="10 11">
    <name type="scientific">Daedalea quercina L-15889</name>
    <dbReference type="NCBI Taxonomy" id="1314783"/>
    <lineage>
        <taxon>Eukaryota</taxon>
        <taxon>Fungi</taxon>
        <taxon>Dikarya</taxon>
        <taxon>Basidiomycota</taxon>
        <taxon>Agaricomycotina</taxon>
        <taxon>Agaricomycetes</taxon>
        <taxon>Polyporales</taxon>
        <taxon>Fomitopsis</taxon>
    </lineage>
</organism>
<comment type="function">
    <text evidence="1">Stereospecific condensation of phosphoenolpyruvate (PEP) and D-erythrose-4-phosphate (E4P) giving rise to 3-deoxy-D-arabino-heptulosonate-7-phosphate (DAHP).</text>
</comment>
<dbReference type="Pfam" id="PF00793">
    <property type="entry name" value="DAHP_synth_1"/>
    <property type="match status" value="1"/>
</dbReference>
<evidence type="ECO:0000313" key="10">
    <source>
        <dbReference type="EMBL" id="KZT68107.1"/>
    </source>
</evidence>
<keyword evidence="6 8" id="KW-0057">Aromatic amino acid biosynthesis</keyword>
<evidence type="ECO:0000256" key="3">
    <source>
        <dbReference type="ARBA" id="ARBA00007985"/>
    </source>
</evidence>
<dbReference type="GO" id="GO:0009073">
    <property type="term" value="P:aromatic amino acid family biosynthetic process"/>
    <property type="evidence" value="ECO:0007669"/>
    <property type="project" value="UniProtKB-KW"/>
</dbReference>
<evidence type="ECO:0000256" key="2">
    <source>
        <dbReference type="ARBA" id="ARBA00004688"/>
    </source>
</evidence>
<evidence type="ECO:0000259" key="9">
    <source>
        <dbReference type="Pfam" id="PF00793"/>
    </source>
</evidence>
<dbReference type="NCBIfam" id="NF009395">
    <property type="entry name" value="PRK12755.1"/>
    <property type="match status" value="1"/>
</dbReference>
<sequence>MYKSSKIVTPVPEDNEKMQKYIQDRRVIGYDPLVQPSLLRHEIQLSPESQKTVASARYAAAKILAGQDDRVLVIVGPCSIHSPSQAIEYATLLKSKIPEWSNLHIIMRAYFHKPRTTVGWKGLINDPNIDGSFQINKGLRLARQLLCDLTHMGVPVGSELLDTISPQFISDLISWGAIGARTTESQLHRELASGVSFPIGFKNGTDGSVTVAVDAMRSSSNPHAFMGVTEQGLAAIVKTTGNQDVHVILRGGTKGPNFASEHVKAAAAQIEKARPQYHPSIMVDCSHGNSQKNYQNQPKVIDDICEQLVAGERNLTGVMVESHINAGRQDVPPEGPSALKHGVSITDACVDWETTVEMLDKLNQAVKQRRMNYIEAGLKKPAAFQRVMNS</sequence>
<keyword evidence="5 8" id="KW-0808">Transferase</keyword>
<evidence type="ECO:0000256" key="1">
    <source>
        <dbReference type="ARBA" id="ARBA00003726"/>
    </source>
</evidence>
<evidence type="ECO:0000256" key="4">
    <source>
        <dbReference type="ARBA" id="ARBA00022605"/>
    </source>
</evidence>
<evidence type="ECO:0000256" key="8">
    <source>
        <dbReference type="PIRNR" id="PIRNR001361"/>
    </source>
</evidence>
<gene>
    <name evidence="10" type="ORF">DAEQUDRAFT_672143</name>
</gene>
<comment type="similarity">
    <text evidence="3 8">Belongs to the class-I DAHP synthase family.</text>
</comment>
<dbReference type="InterPro" id="IPR013785">
    <property type="entry name" value="Aldolase_TIM"/>
</dbReference>
<dbReference type="InterPro" id="IPR006218">
    <property type="entry name" value="DAHP1/KDSA"/>
</dbReference>
<keyword evidence="11" id="KW-1185">Reference proteome</keyword>
<dbReference type="AlphaFoldDB" id="A0A165PEF3"/>
<dbReference type="GO" id="GO:0003849">
    <property type="term" value="F:3-deoxy-7-phosphoheptulonate synthase activity"/>
    <property type="evidence" value="ECO:0007669"/>
    <property type="project" value="UniProtKB-EC"/>
</dbReference>
<proteinExistence type="inferred from homology"/>
<evidence type="ECO:0000256" key="6">
    <source>
        <dbReference type="ARBA" id="ARBA00023141"/>
    </source>
</evidence>
<reference evidence="10 11" key="1">
    <citation type="journal article" date="2016" name="Mol. Biol. Evol.">
        <title>Comparative Genomics of Early-Diverging Mushroom-Forming Fungi Provides Insights into the Origins of Lignocellulose Decay Capabilities.</title>
        <authorList>
            <person name="Nagy L.G."/>
            <person name="Riley R."/>
            <person name="Tritt A."/>
            <person name="Adam C."/>
            <person name="Daum C."/>
            <person name="Floudas D."/>
            <person name="Sun H."/>
            <person name="Yadav J.S."/>
            <person name="Pangilinan J."/>
            <person name="Larsson K.H."/>
            <person name="Matsuura K."/>
            <person name="Barry K."/>
            <person name="Labutti K."/>
            <person name="Kuo R."/>
            <person name="Ohm R.A."/>
            <person name="Bhattacharya S.S."/>
            <person name="Shirouzu T."/>
            <person name="Yoshinaga Y."/>
            <person name="Martin F.M."/>
            <person name="Grigoriev I.V."/>
            <person name="Hibbett D.S."/>
        </authorList>
    </citation>
    <scope>NUCLEOTIDE SEQUENCE [LARGE SCALE GENOMIC DNA]</scope>
    <source>
        <strain evidence="10 11">L-15889</strain>
    </source>
</reference>
<dbReference type="STRING" id="1314783.A0A165PEF3"/>
<dbReference type="Proteomes" id="UP000076727">
    <property type="component" value="Unassembled WGS sequence"/>
</dbReference>
<comment type="catalytic activity">
    <reaction evidence="7 8">
        <text>D-erythrose 4-phosphate + phosphoenolpyruvate + H2O = 7-phospho-2-dehydro-3-deoxy-D-arabino-heptonate + phosphate</text>
        <dbReference type="Rhea" id="RHEA:14717"/>
        <dbReference type="ChEBI" id="CHEBI:15377"/>
        <dbReference type="ChEBI" id="CHEBI:16897"/>
        <dbReference type="ChEBI" id="CHEBI:43474"/>
        <dbReference type="ChEBI" id="CHEBI:58394"/>
        <dbReference type="ChEBI" id="CHEBI:58702"/>
        <dbReference type="EC" id="2.5.1.54"/>
    </reaction>
</comment>
<comment type="pathway">
    <text evidence="2">Metabolic intermediate biosynthesis; chorismate biosynthesis; chorismate from D-erythrose 4-phosphate and phosphoenolpyruvate: step 1/7.</text>
</comment>
<dbReference type="NCBIfam" id="TIGR00034">
    <property type="entry name" value="aroFGH"/>
    <property type="match status" value="1"/>
</dbReference>
<dbReference type="PANTHER" id="PTHR21225">
    <property type="entry name" value="PHOSPHO-2-DEHYDRO-3-DEOXYHEPTONATE ALDOLASE DAHP SYNTHETASE"/>
    <property type="match status" value="1"/>
</dbReference>
<dbReference type="InterPro" id="IPR006219">
    <property type="entry name" value="DAHP_synth_1"/>
</dbReference>
<dbReference type="SUPFAM" id="SSF51569">
    <property type="entry name" value="Aldolase"/>
    <property type="match status" value="1"/>
</dbReference>
<dbReference type="PIRSF" id="PIRSF001361">
    <property type="entry name" value="DAHP_synthase"/>
    <property type="match status" value="1"/>
</dbReference>
<keyword evidence="4 8" id="KW-0028">Amino-acid biosynthesis</keyword>
<name>A0A165PEF3_9APHY</name>
<dbReference type="FunFam" id="3.20.20.70:FF:000005">
    <property type="entry name" value="Phospho-2-dehydro-3-deoxyheptonate aldolase"/>
    <property type="match status" value="1"/>
</dbReference>
<accession>A0A165PEF3</accession>
<evidence type="ECO:0000256" key="5">
    <source>
        <dbReference type="ARBA" id="ARBA00022679"/>
    </source>
</evidence>
<evidence type="ECO:0000256" key="7">
    <source>
        <dbReference type="ARBA" id="ARBA00047508"/>
    </source>
</evidence>
<feature type="domain" description="DAHP synthetase I/KDSA" evidence="9">
    <location>
        <begin position="58"/>
        <end position="358"/>
    </location>
</feature>
<dbReference type="OrthoDB" id="4699125at2759"/>
<evidence type="ECO:0000313" key="11">
    <source>
        <dbReference type="Proteomes" id="UP000076727"/>
    </source>
</evidence>
<dbReference type="GO" id="GO:0005737">
    <property type="term" value="C:cytoplasm"/>
    <property type="evidence" value="ECO:0007669"/>
    <property type="project" value="TreeGrafter"/>
</dbReference>
<dbReference type="GO" id="GO:0008652">
    <property type="term" value="P:amino acid biosynthetic process"/>
    <property type="evidence" value="ECO:0007669"/>
    <property type="project" value="UniProtKB-KW"/>
</dbReference>
<protein>
    <recommendedName>
        <fullName evidence="8">Phospho-2-dehydro-3-deoxyheptonate aldolase</fullName>
        <ecNumber evidence="8">2.5.1.54</ecNumber>
    </recommendedName>
</protein>
<dbReference type="EMBL" id="KV429070">
    <property type="protein sequence ID" value="KZT68107.1"/>
    <property type="molecule type" value="Genomic_DNA"/>
</dbReference>
<dbReference type="Gene3D" id="3.20.20.70">
    <property type="entry name" value="Aldolase class I"/>
    <property type="match status" value="1"/>
</dbReference>
<dbReference type="PANTHER" id="PTHR21225:SF12">
    <property type="entry name" value="PHOSPHO-2-DEHYDRO-3-DEOXYHEPTONATE ALDOLASE, TYROSINE-INHIBITED"/>
    <property type="match status" value="1"/>
</dbReference>